<reference evidence="1" key="1">
    <citation type="journal article" date="2015" name="Nature">
        <title>Complex archaea that bridge the gap between prokaryotes and eukaryotes.</title>
        <authorList>
            <person name="Spang A."/>
            <person name="Saw J.H."/>
            <person name="Jorgensen S.L."/>
            <person name="Zaremba-Niedzwiedzka K."/>
            <person name="Martijn J."/>
            <person name="Lind A.E."/>
            <person name="van Eijk R."/>
            <person name="Schleper C."/>
            <person name="Guy L."/>
            <person name="Ettema T.J."/>
        </authorList>
    </citation>
    <scope>NUCLEOTIDE SEQUENCE</scope>
</reference>
<organism evidence="1">
    <name type="scientific">marine sediment metagenome</name>
    <dbReference type="NCBI Taxonomy" id="412755"/>
    <lineage>
        <taxon>unclassified sequences</taxon>
        <taxon>metagenomes</taxon>
        <taxon>ecological metagenomes</taxon>
    </lineage>
</organism>
<dbReference type="Gene3D" id="1.10.3790.10">
    <property type="entry name" value="NinB"/>
    <property type="match status" value="1"/>
</dbReference>
<dbReference type="InterPro" id="IPR036619">
    <property type="entry name" value="NinB_sf"/>
</dbReference>
<evidence type="ECO:0000313" key="1">
    <source>
        <dbReference type="EMBL" id="KKM84536.1"/>
    </source>
</evidence>
<protein>
    <recommendedName>
        <fullName evidence="2">NinB family protein</fullName>
    </recommendedName>
</protein>
<evidence type="ECO:0008006" key="2">
    <source>
        <dbReference type="Google" id="ProtNLM"/>
    </source>
</evidence>
<proteinExistence type="predicted"/>
<name>A0A0F9LB11_9ZZZZ</name>
<dbReference type="EMBL" id="LAZR01007552">
    <property type="protein sequence ID" value="KKM84536.1"/>
    <property type="molecule type" value="Genomic_DNA"/>
</dbReference>
<sequence>MNTETFHISTPVTRANCIAFISQIDDPNAIVVIKNKKETRSAAQLRLKWVWMGVLQKERAGFEGRNREGWNRYFKGKYIRPILLDQDEQYHEFFTNADRMLEQAPDDETRKWAINTFLDAIKTEWLNVKNMHEFMTLIDRYCTHQFQISLPVPNDLGWAYGREVKS</sequence>
<accession>A0A0F9LB11</accession>
<gene>
    <name evidence="1" type="ORF">LCGC14_1298170</name>
</gene>
<dbReference type="AlphaFoldDB" id="A0A0F9LB11"/>
<comment type="caution">
    <text evidence="1">The sequence shown here is derived from an EMBL/GenBank/DDBJ whole genome shotgun (WGS) entry which is preliminary data.</text>
</comment>